<comment type="caution">
    <text evidence="9">The sequence shown here is derived from an EMBL/GenBank/DDBJ whole genome shotgun (WGS) entry which is preliminary data.</text>
</comment>
<dbReference type="InterPro" id="IPR027417">
    <property type="entry name" value="P-loop_NTPase"/>
</dbReference>
<dbReference type="CDD" id="cd03257">
    <property type="entry name" value="ABC_NikE_OppD_transporters"/>
    <property type="match status" value="1"/>
</dbReference>
<dbReference type="AlphaFoldDB" id="A0A916SCE6"/>
<keyword evidence="6 9" id="KW-0067">ATP-binding</keyword>
<gene>
    <name evidence="9" type="ORF">GCM10011496_12610</name>
</gene>
<comment type="similarity">
    <text evidence="2">Belongs to the ABC transporter superfamily.</text>
</comment>
<proteinExistence type="inferred from homology"/>
<accession>A0A916SCE6</accession>
<keyword evidence="3" id="KW-0813">Transport</keyword>
<evidence type="ECO:0000256" key="5">
    <source>
        <dbReference type="ARBA" id="ARBA00022741"/>
    </source>
</evidence>
<dbReference type="InterPro" id="IPR050388">
    <property type="entry name" value="ABC_Ni/Peptide_Import"/>
</dbReference>
<dbReference type="PROSITE" id="PS50893">
    <property type="entry name" value="ABC_TRANSPORTER_2"/>
    <property type="match status" value="1"/>
</dbReference>
<comment type="subcellular location">
    <subcellularLocation>
        <location evidence="1">Cell inner membrane</location>
        <topology evidence="1">Peripheral membrane protein</topology>
    </subcellularLocation>
</comment>
<dbReference type="GO" id="GO:0005524">
    <property type="term" value="F:ATP binding"/>
    <property type="evidence" value="ECO:0007669"/>
    <property type="project" value="UniProtKB-KW"/>
</dbReference>
<dbReference type="GO" id="GO:0015833">
    <property type="term" value="P:peptide transport"/>
    <property type="evidence" value="ECO:0007669"/>
    <property type="project" value="InterPro"/>
</dbReference>
<name>A0A916SCE6_9BURK</name>
<dbReference type="Pfam" id="PF00005">
    <property type="entry name" value="ABC_tran"/>
    <property type="match status" value="1"/>
</dbReference>
<dbReference type="FunFam" id="3.40.50.300:FF:000016">
    <property type="entry name" value="Oligopeptide ABC transporter ATP-binding component"/>
    <property type="match status" value="1"/>
</dbReference>
<evidence type="ECO:0000256" key="6">
    <source>
        <dbReference type="ARBA" id="ARBA00022840"/>
    </source>
</evidence>
<dbReference type="EMBL" id="BMIG01000003">
    <property type="protein sequence ID" value="GGA93055.1"/>
    <property type="molecule type" value="Genomic_DNA"/>
</dbReference>
<dbReference type="RefSeq" id="WP_188707495.1">
    <property type="nucleotide sequence ID" value="NZ_BMIG01000003.1"/>
</dbReference>
<keyword evidence="10" id="KW-1185">Reference proteome</keyword>
<reference evidence="9" key="1">
    <citation type="journal article" date="2014" name="Int. J. Syst. Evol. Microbiol.">
        <title>Complete genome sequence of Corynebacterium casei LMG S-19264T (=DSM 44701T), isolated from a smear-ripened cheese.</title>
        <authorList>
            <consortium name="US DOE Joint Genome Institute (JGI-PGF)"/>
            <person name="Walter F."/>
            <person name="Albersmeier A."/>
            <person name="Kalinowski J."/>
            <person name="Ruckert C."/>
        </authorList>
    </citation>
    <scope>NUCLEOTIDE SEQUENCE</scope>
    <source>
        <strain evidence="9">CGMCC 1.15322</strain>
    </source>
</reference>
<dbReference type="GO" id="GO:0055085">
    <property type="term" value="P:transmembrane transport"/>
    <property type="evidence" value="ECO:0007669"/>
    <property type="project" value="UniProtKB-ARBA"/>
</dbReference>
<dbReference type="PANTHER" id="PTHR43297:SF2">
    <property type="entry name" value="DIPEPTIDE TRANSPORT ATP-BINDING PROTEIN DPPD"/>
    <property type="match status" value="1"/>
</dbReference>
<dbReference type="SMART" id="SM00382">
    <property type="entry name" value="AAA"/>
    <property type="match status" value="1"/>
</dbReference>
<reference evidence="9" key="2">
    <citation type="submission" date="2020-09" db="EMBL/GenBank/DDBJ databases">
        <authorList>
            <person name="Sun Q."/>
            <person name="Zhou Y."/>
        </authorList>
    </citation>
    <scope>NUCLEOTIDE SEQUENCE</scope>
    <source>
        <strain evidence="9">CGMCC 1.15322</strain>
    </source>
</reference>
<dbReference type="Proteomes" id="UP000620596">
    <property type="component" value="Unassembled WGS sequence"/>
</dbReference>
<dbReference type="Gene3D" id="3.40.50.300">
    <property type="entry name" value="P-loop containing nucleotide triphosphate hydrolases"/>
    <property type="match status" value="1"/>
</dbReference>
<dbReference type="Pfam" id="PF08352">
    <property type="entry name" value="oligo_HPY"/>
    <property type="match status" value="1"/>
</dbReference>
<dbReference type="InterPro" id="IPR017871">
    <property type="entry name" value="ABC_transporter-like_CS"/>
</dbReference>
<keyword evidence="4" id="KW-1003">Cell membrane</keyword>
<sequence>MSLLQVKNLIVEFPGRRGTLRALDDISFEIAPGEILGVVGESGAGKSLTGAAIIGLLEPPGRIGGGQILLEGQRIDNLPYEQMRHIRGRKIGAIFQDPLTSLNPLYSVGRQLIETIQAHLPVSHAEARQRAISLLQDTGIPAAEQRIEHFPHQFSGGMRQRVVIALALAAEPKLIVADEPTTALDVSIQAQIIMLLKNICKKRGAAVMLITHDMGVIAETCDRVAVLYAGRIAEIGPVHEVINHPAHPYTEGLMAAIPDITLDRERLNQIDGAMPRLNAIPQGCAFNPRCPKVFEHCRQERPDLLPAGATRAACWLHDVPVGVSA</sequence>
<dbReference type="InterPro" id="IPR003593">
    <property type="entry name" value="AAA+_ATPase"/>
</dbReference>
<dbReference type="GO" id="GO:0005886">
    <property type="term" value="C:plasma membrane"/>
    <property type="evidence" value="ECO:0007669"/>
    <property type="project" value="UniProtKB-SubCell"/>
</dbReference>
<evidence type="ECO:0000256" key="1">
    <source>
        <dbReference type="ARBA" id="ARBA00004417"/>
    </source>
</evidence>
<evidence type="ECO:0000256" key="2">
    <source>
        <dbReference type="ARBA" id="ARBA00005417"/>
    </source>
</evidence>
<dbReference type="GO" id="GO:0016887">
    <property type="term" value="F:ATP hydrolysis activity"/>
    <property type="evidence" value="ECO:0007669"/>
    <property type="project" value="InterPro"/>
</dbReference>
<dbReference type="InterPro" id="IPR003439">
    <property type="entry name" value="ABC_transporter-like_ATP-bd"/>
</dbReference>
<protein>
    <submittedName>
        <fullName evidence="9">ABC transporter ATP-binding protein</fullName>
    </submittedName>
</protein>
<evidence type="ECO:0000256" key="7">
    <source>
        <dbReference type="ARBA" id="ARBA00023136"/>
    </source>
</evidence>
<evidence type="ECO:0000256" key="4">
    <source>
        <dbReference type="ARBA" id="ARBA00022475"/>
    </source>
</evidence>
<dbReference type="SUPFAM" id="SSF52540">
    <property type="entry name" value="P-loop containing nucleoside triphosphate hydrolases"/>
    <property type="match status" value="1"/>
</dbReference>
<feature type="domain" description="ABC transporter" evidence="8">
    <location>
        <begin position="4"/>
        <end position="254"/>
    </location>
</feature>
<keyword evidence="5" id="KW-0547">Nucleotide-binding</keyword>
<dbReference type="PANTHER" id="PTHR43297">
    <property type="entry name" value="OLIGOPEPTIDE TRANSPORT ATP-BINDING PROTEIN APPD"/>
    <property type="match status" value="1"/>
</dbReference>
<evidence type="ECO:0000259" key="8">
    <source>
        <dbReference type="PROSITE" id="PS50893"/>
    </source>
</evidence>
<evidence type="ECO:0000313" key="9">
    <source>
        <dbReference type="EMBL" id="GGA93055.1"/>
    </source>
</evidence>
<evidence type="ECO:0000313" key="10">
    <source>
        <dbReference type="Proteomes" id="UP000620596"/>
    </source>
</evidence>
<dbReference type="InterPro" id="IPR013563">
    <property type="entry name" value="Oligopep_ABC_C"/>
</dbReference>
<organism evidence="9 10">
    <name type="scientific">Polaromonas eurypsychrophila</name>
    <dbReference type="NCBI Taxonomy" id="1614635"/>
    <lineage>
        <taxon>Bacteria</taxon>
        <taxon>Pseudomonadati</taxon>
        <taxon>Pseudomonadota</taxon>
        <taxon>Betaproteobacteria</taxon>
        <taxon>Burkholderiales</taxon>
        <taxon>Comamonadaceae</taxon>
        <taxon>Polaromonas</taxon>
    </lineage>
</organism>
<dbReference type="PROSITE" id="PS00211">
    <property type="entry name" value="ABC_TRANSPORTER_1"/>
    <property type="match status" value="1"/>
</dbReference>
<keyword evidence="7" id="KW-0472">Membrane</keyword>
<evidence type="ECO:0000256" key="3">
    <source>
        <dbReference type="ARBA" id="ARBA00022448"/>
    </source>
</evidence>
<dbReference type="NCBIfam" id="TIGR01727">
    <property type="entry name" value="oligo_HPY"/>
    <property type="match status" value="1"/>
</dbReference>